<keyword evidence="1" id="KW-0732">Signal</keyword>
<dbReference type="AlphaFoldDB" id="A0AA36MQV1"/>
<evidence type="ECO:0000256" key="1">
    <source>
        <dbReference type="SAM" id="SignalP"/>
    </source>
</evidence>
<accession>A0AA36MQV1</accession>
<sequence length="162" mass="17187">MSTCKRRVVAALSLLAYAQGFEQDVQHTMEISATGAAKSMMRRQAEEESGVDNGGDVRLAADAAQYDARFHGSNGKVRLNKNIAKNDCTGLTQATACSETDVSATAAACESHKAAKGDAFYRCSWKPSEPNHGDEPAVPAECFLDEKVGPCSRVGDSSAPKE</sequence>
<feature type="chain" id="PRO_5041363087" evidence="1">
    <location>
        <begin position="21"/>
        <end position="162"/>
    </location>
</feature>
<protein>
    <submittedName>
        <fullName evidence="2">Uncharacterized protein</fullName>
    </submittedName>
</protein>
<feature type="signal peptide" evidence="1">
    <location>
        <begin position="1"/>
        <end position="20"/>
    </location>
</feature>
<proteinExistence type="predicted"/>
<organism evidence="2 3">
    <name type="scientific">Effrenium voratum</name>
    <dbReference type="NCBI Taxonomy" id="2562239"/>
    <lineage>
        <taxon>Eukaryota</taxon>
        <taxon>Sar</taxon>
        <taxon>Alveolata</taxon>
        <taxon>Dinophyceae</taxon>
        <taxon>Suessiales</taxon>
        <taxon>Symbiodiniaceae</taxon>
        <taxon>Effrenium</taxon>
    </lineage>
</organism>
<evidence type="ECO:0000313" key="2">
    <source>
        <dbReference type="EMBL" id="CAJ1375917.1"/>
    </source>
</evidence>
<dbReference type="EMBL" id="CAUJNA010000347">
    <property type="protein sequence ID" value="CAJ1375917.1"/>
    <property type="molecule type" value="Genomic_DNA"/>
</dbReference>
<gene>
    <name evidence="2" type="ORF">EVOR1521_LOCUS5098</name>
</gene>
<name>A0AA36MQV1_9DINO</name>
<keyword evidence="3" id="KW-1185">Reference proteome</keyword>
<reference evidence="2" key="1">
    <citation type="submission" date="2023-08" db="EMBL/GenBank/DDBJ databases">
        <authorList>
            <person name="Chen Y."/>
            <person name="Shah S."/>
            <person name="Dougan E. K."/>
            <person name="Thang M."/>
            <person name="Chan C."/>
        </authorList>
    </citation>
    <scope>NUCLEOTIDE SEQUENCE</scope>
</reference>
<evidence type="ECO:0000313" key="3">
    <source>
        <dbReference type="Proteomes" id="UP001178507"/>
    </source>
</evidence>
<dbReference type="Proteomes" id="UP001178507">
    <property type="component" value="Unassembled WGS sequence"/>
</dbReference>
<comment type="caution">
    <text evidence="2">The sequence shown here is derived from an EMBL/GenBank/DDBJ whole genome shotgun (WGS) entry which is preliminary data.</text>
</comment>